<keyword evidence="4" id="KW-0694">RNA-binding</keyword>
<gene>
    <name evidence="4 5" type="primary">rpl23</name>
    <name evidence="5" type="ORF">J0604_163</name>
</gene>
<comment type="similarity">
    <text evidence="1 4">Belongs to the universal ribosomal protein uL23 family.</text>
</comment>
<dbReference type="SUPFAM" id="SSF54189">
    <property type="entry name" value="Ribosomal proteins S24e, L23 and L15e"/>
    <property type="match status" value="1"/>
</dbReference>
<proteinExistence type="inferred from homology"/>
<dbReference type="InterPro" id="IPR012677">
    <property type="entry name" value="Nucleotide-bd_a/b_plait_sf"/>
</dbReference>
<dbReference type="GO" id="GO:1990904">
    <property type="term" value="C:ribonucleoprotein complex"/>
    <property type="evidence" value="ECO:0007669"/>
    <property type="project" value="UniProtKB-KW"/>
</dbReference>
<evidence type="ECO:0000256" key="3">
    <source>
        <dbReference type="ARBA" id="ARBA00023274"/>
    </source>
</evidence>
<name>A0A1G4NYB8_9FLOR</name>
<keyword evidence="5" id="KW-0150">Chloroplast</keyword>
<dbReference type="InterPro" id="IPR012678">
    <property type="entry name" value="Ribosomal_uL23/eL15/eS24_sf"/>
</dbReference>
<dbReference type="AlphaFoldDB" id="A0A1G4NYB8"/>
<protein>
    <recommendedName>
        <fullName evidence="4">Large ribosomal subunit protein uL23c</fullName>
    </recommendedName>
</protein>
<dbReference type="Pfam" id="PF00276">
    <property type="entry name" value="Ribosomal_L23"/>
    <property type="match status" value="1"/>
</dbReference>
<evidence type="ECO:0000256" key="2">
    <source>
        <dbReference type="ARBA" id="ARBA00022980"/>
    </source>
</evidence>
<dbReference type="Gene3D" id="3.30.70.330">
    <property type="match status" value="1"/>
</dbReference>
<dbReference type="NCBIfam" id="NF004363">
    <property type="entry name" value="PRK05738.2-4"/>
    <property type="match status" value="1"/>
</dbReference>
<dbReference type="GO" id="GO:0009507">
    <property type="term" value="C:chloroplast"/>
    <property type="evidence" value="ECO:0007669"/>
    <property type="project" value="UniProtKB-SubCell"/>
</dbReference>
<organism evidence="5">
    <name type="scientific">Titanophycus setchellii</name>
    <dbReference type="NCBI Taxonomy" id="940129"/>
    <lineage>
        <taxon>Eukaryota</taxon>
        <taxon>Rhodophyta</taxon>
        <taxon>Florideophyceae</taxon>
        <taxon>Nemaliophycidae</taxon>
        <taxon>Nemaliales</taxon>
        <taxon>Liagoraceae</taxon>
        <taxon>Titanophycus</taxon>
    </lineage>
</organism>
<sequence>MLKNNSHGFLDLIQKPILTDKTTYLLEENRYCFRVKREANKQELKYAIEKIFNVKVLKINTLREPIKKRTVGRFTGRKTLYKKIIVKLDPKDKIILFPET</sequence>
<dbReference type="HAMAP" id="MF_01369_B">
    <property type="entry name" value="Ribosomal_uL23_B"/>
    <property type="match status" value="1"/>
</dbReference>
<dbReference type="RefSeq" id="YP_009315180.1">
    <property type="nucleotide sequence ID" value="NC_031665.1"/>
</dbReference>
<geneLocation type="chloroplast" evidence="5"/>
<keyword evidence="4" id="KW-0699">rRNA-binding</keyword>
<dbReference type="InterPro" id="IPR013025">
    <property type="entry name" value="Ribosomal_uL23-like"/>
</dbReference>
<keyword evidence="5" id="KW-0934">Plastid</keyword>
<comment type="subcellular location">
    <subcellularLocation>
        <location evidence="4">Plastid</location>
        <location evidence="4">Chloroplast</location>
    </subcellularLocation>
</comment>
<dbReference type="GO" id="GO:0006412">
    <property type="term" value="P:translation"/>
    <property type="evidence" value="ECO:0007669"/>
    <property type="project" value="UniProtKB-UniRule"/>
</dbReference>
<dbReference type="GO" id="GO:0019843">
    <property type="term" value="F:rRNA binding"/>
    <property type="evidence" value="ECO:0007669"/>
    <property type="project" value="UniProtKB-UniRule"/>
</dbReference>
<evidence type="ECO:0000313" key="5">
    <source>
        <dbReference type="EMBL" id="SCW23635.1"/>
    </source>
</evidence>
<dbReference type="GO" id="GO:0005840">
    <property type="term" value="C:ribosome"/>
    <property type="evidence" value="ECO:0007669"/>
    <property type="project" value="UniProtKB-KW"/>
</dbReference>
<evidence type="ECO:0000256" key="1">
    <source>
        <dbReference type="ARBA" id="ARBA00006700"/>
    </source>
</evidence>
<comment type="function">
    <text evidence="4">Binds to 23S rRNA.</text>
</comment>
<dbReference type="GO" id="GO:0003735">
    <property type="term" value="F:structural constituent of ribosome"/>
    <property type="evidence" value="ECO:0007669"/>
    <property type="project" value="InterPro"/>
</dbReference>
<dbReference type="PANTHER" id="PTHR11620">
    <property type="entry name" value="60S RIBOSOMAL PROTEIN L23A"/>
    <property type="match status" value="1"/>
</dbReference>
<evidence type="ECO:0000256" key="4">
    <source>
        <dbReference type="HAMAP-Rule" id="MF_01369"/>
    </source>
</evidence>
<accession>A0A1G4NYB8</accession>
<reference evidence="5" key="2">
    <citation type="submission" date="2016-10" db="EMBL/GenBank/DDBJ databases">
        <authorList>
            <person name="de Groot N.N."/>
        </authorList>
    </citation>
    <scope>NUCLEOTIDE SEQUENCE</scope>
    <source>
        <strain evidence="5">J.0604</strain>
    </source>
</reference>
<dbReference type="GeneID" id="29999527"/>
<keyword evidence="2 4" id="KW-0689">Ribosomal protein</keyword>
<keyword evidence="3 4" id="KW-0687">Ribonucleoprotein</keyword>
<dbReference type="EMBL" id="LT622874">
    <property type="protein sequence ID" value="SCW23635.1"/>
    <property type="molecule type" value="Genomic_DNA"/>
</dbReference>
<comment type="subunit">
    <text evidence="4">Part of the 50S ribosomal subunit.</text>
</comment>
<reference evidence="5" key="1">
    <citation type="submission" date="2016-10" db="EMBL/GenBank/DDBJ databases">
        <title>Chloroplast genomes as a tool to resolve red algal phylogenies: a case study in the Nemaliales.</title>
        <authorList>
            <person name="Costa J.F."/>
            <person name="Lin S.M."/>
            <person name="Macaya E.C."/>
            <person name="Fernandez-Garcia C."/>
            <person name="Verbruggen H."/>
        </authorList>
    </citation>
    <scope>NUCLEOTIDE SEQUENCE</scope>
    <source>
        <strain evidence="5">J.0604</strain>
    </source>
</reference>